<organism evidence="1 2">
    <name type="scientific">Bradyrhizobium barranii subsp. apii</name>
    <dbReference type="NCBI Taxonomy" id="2819348"/>
    <lineage>
        <taxon>Bacteria</taxon>
        <taxon>Pseudomonadati</taxon>
        <taxon>Pseudomonadota</taxon>
        <taxon>Alphaproteobacteria</taxon>
        <taxon>Hyphomicrobiales</taxon>
        <taxon>Nitrobacteraceae</taxon>
        <taxon>Bradyrhizobium</taxon>
        <taxon>Bradyrhizobium barranii</taxon>
    </lineage>
</organism>
<name>A0A8U0FY51_9BRAD</name>
<sequence>MQIIAPIGASWATASALSDPLAAFGGAAICHSVATEADSQSDQTSHHVHDSACALCCLVAHAGASLSTPKIAIAVPYRSSLAVVWHNAAQDLRDSESGRHARARAPPSNS</sequence>
<evidence type="ECO:0000313" key="1">
    <source>
        <dbReference type="EMBL" id="UPT91875.1"/>
    </source>
</evidence>
<dbReference type="AlphaFoldDB" id="A0A8U0FY51"/>
<dbReference type="EMBL" id="CP096255">
    <property type="protein sequence ID" value="UPT91875.1"/>
    <property type="molecule type" value="Genomic_DNA"/>
</dbReference>
<dbReference type="Pfam" id="PF11162">
    <property type="entry name" value="DUF2946"/>
    <property type="match status" value="1"/>
</dbReference>
<reference evidence="1" key="2">
    <citation type="submission" date="2022-04" db="EMBL/GenBank/DDBJ databases">
        <authorList>
            <person name="Bromfield E.S.P."/>
            <person name="Cloutier S."/>
        </authorList>
    </citation>
    <scope>NUCLEOTIDE SEQUENCE</scope>
    <source>
        <strain evidence="1">1S5</strain>
    </source>
</reference>
<accession>A0A8U0FY51</accession>
<proteinExistence type="predicted"/>
<gene>
    <name evidence="1" type="ORF">HAP41_0000030425</name>
</gene>
<protein>
    <submittedName>
        <fullName evidence="1">DUF2946 family protein</fullName>
    </submittedName>
</protein>
<dbReference type="RefSeq" id="WP_248577246.1">
    <property type="nucleotide sequence ID" value="NZ_CP096251.1"/>
</dbReference>
<reference evidence="1" key="1">
    <citation type="journal article" date="2017" name="Syst. Appl. Microbiol.">
        <title>Soybeans inoculated with root zone soils of Canadian native legumes harbour diverse and novel Bradyrhizobium spp. that possess agricultural potential.</title>
        <authorList>
            <person name="Bromfield E.S.P."/>
            <person name="Cloutier S."/>
            <person name="Tambong J.T."/>
            <person name="Tran Thi T.V."/>
        </authorList>
    </citation>
    <scope>NUCLEOTIDE SEQUENCE</scope>
    <source>
        <strain evidence="1">1S5</strain>
    </source>
</reference>
<evidence type="ECO:0000313" key="2">
    <source>
        <dbReference type="Proteomes" id="UP000551709"/>
    </source>
</evidence>
<dbReference type="Proteomes" id="UP000551709">
    <property type="component" value="Chromosome"/>
</dbReference>
<dbReference type="InterPro" id="IPR021333">
    <property type="entry name" value="DUF2946"/>
</dbReference>